<keyword evidence="2" id="KW-1133">Transmembrane helix</keyword>
<dbReference type="Gene3D" id="3.20.20.450">
    <property type="entry name" value="EAL domain"/>
    <property type="match status" value="1"/>
</dbReference>
<dbReference type="STRING" id="415747.SAMN03097708_01838"/>
<keyword evidence="6" id="KW-1185">Reference proteome</keyword>
<dbReference type="CDD" id="cd01948">
    <property type="entry name" value="EAL"/>
    <property type="match status" value="1"/>
</dbReference>
<dbReference type="Gene3D" id="1.20.120.30">
    <property type="entry name" value="Aspartate receptor, ligand-binding domain"/>
    <property type="match status" value="1"/>
</dbReference>
<dbReference type="PROSITE" id="PS50887">
    <property type="entry name" value="GGDEF"/>
    <property type="match status" value="1"/>
</dbReference>
<dbReference type="Pfam" id="PF00990">
    <property type="entry name" value="GGDEF"/>
    <property type="match status" value="1"/>
</dbReference>
<dbReference type="EMBL" id="FMWD01000005">
    <property type="protein sequence ID" value="SCZ59320.1"/>
    <property type="molecule type" value="Genomic_DNA"/>
</dbReference>
<gene>
    <name evidence="5" type="ORF">SAMN03097708_01838</name>
</gene>
<comment type="cofactor">
    <cofactor evidence="1">
        <name>Mg(2+)</name>
        <dbReference type="ChEBI" id="CHEBI:18420"/>
    </cofactor>
</comment>
<evidence type="ECO:0000256" key="1">
    <source>
        <dbReference type="ARBA" id="ARBA00001946"/>
    </source>
</evidence>
<dbReference type="SUPFAM" id="SSF55073">
    <property type="entry name" value="Nucleotide cyclase"/>
    <property type="match status" value="1"/>
</dbReference>
<feature type="domain" description="EAL" evidence="3">
    <location>
        <begin position="508"/>
        <end position="762"/>
    </location>
</feature>
<dbReference type="SMART" id="SM00052">
    <property type="entry name" value="EAL"/>
    <property type="match status" value="1"/>
</dbReference>
<organism evidence="5 6">
    <name type="scientific">Thiohalomonas denitrificans</name>
    <dbReference type="NCBI Taxonomy" id="415747"/>
    <lineage>
        <taxon>Bacteria</taxon>
        <taxon>Pseudomonadati</taxon>
        <taxon>Pseudomonadota</taxon>
        <taxon>Gammaproteobacteria</taxon>
        <taxon>Thiohalomonadales</taxon>
        <taxon>Thiohalomonadaceae</taxon>
        <taxon>Thiohalomonas</taxon>
    </lineage>
</organism>
<dbReference type="InterPro" id="IPR035919">
    <property type="entry name" value="EAL_sf"/>
</dbReference>
<evidence type="ECO:0000313" key="5">
    <source>
        <dbReference type="EMBL" id="SCZ59320.1"/>
    </source>
</evidence>
<sequence length="900" mass="100743">MRAHAASERKFSLKRKLMLQTSVFVAAIMMLVTVLVAVLLNGYLSRQMHATLEDVSRSAQMLLEQRIAYLVENTGRLAGSQLVINGLLDPQGRQTYLPELAKNFAAGGDVAAFSLVDFDGRPIYQRQSELREYNRSTELRGALAMGQLTLFIRPSEERLIVAAPVEYYATTQGALVVEFDLDAISQRSRLYQSEGYYKLLVGGEEVVSHRHSPDERYISQRVSADSRTPLLNTLGLEVEVGFPERIYLAPVWDAVQRFILLGAVLTLAAVFVSAWIGNTIARPILALHRRVTADESPELLGRPLGTGDELEELAQGFAHHAAELQRQQQSLEQMAHFDSLTRLPNRVLLADRIQQALARAKRSNTLLAICYLDLDGFKPVNDNYGHDIGDLLLVNVAERLHRSVRGADTVARLGGDEFVLLYGDLHQVEEAEQALERLLKTLAHPYRLGAERKVEVSASIGVTLFPYDNSDPDTLLRHADQAMYLAKQNGRNRYHLFDPEHDREVRTRREALGRLERALVNGEFVLHYQPKVDMRSGTLVGAEALIRWQHPERGLVPPGEFLPLLENTDLIVSIDQWVLDQALTDLAAWRTAGIDLTVSINISGRHLQKSDFRANLEAALMAHPEVPPSAVELEILETTAFADIRQVSVVLESCRKLGVSFALDDFGTGYASLGYLKKLPAQTLKIDQSFVRDMLTDSQDLAIVEGIIGLSRAFHRQVIAEGVETEEHGAALLQLGCDLGQGYGIARPMPGSDFPSWFEDYRARPFSTASTPPLGHALSPVTAEFEHRRWVRELIAWLEEEKGTRPLPALDEHACYVGRWLAQQRGTTLGNRPELKQLDAIHHEFHALAVELSQSHHSSRRNLQKYRAALLRLRDRLVTQLRSLPSKPETEITSVTPRKT</sequence>
<evidence type="ECO:0000256" key="2">
    <source>
        <dbReference type="SAM" id="Phobius"/>
    </source>
</evidence>
<dbReference type="InterPro" id="IPR025991">
    <property type="entry name" value="Chemoreceptor_zinc-bind_dom"/>
</dbReference>
<feature type="domain" description="GGDEF" evidence="4">
    <location>
        <begin position="365"/>
        <end position="499"/>
    </location>
</feature>
<dbReference type="AlphaFoldDB" id="A0A1G5QCT8"/>
<feature type="transmembrane region" description="Helical" evidence="2">
    <location>
        <begin position="21"/>
        <end position="44"/>
    </location>
</feature>
<keyword evidence="2" id="KW-0472">Membrane</keyword>
<dbReference type="PROSITE" id="PS50883">
    <property type="entry name" value="EAL"/>
    <property type="match status" value="1"/>
</dbReference>
<dbReference type="InterPro" id="IPR001633">
    <property type="entry name" value="EAL_dom"/>
</dbReference>
<dbReference type="OrthoDB" id="8553030at2"/>
<dbReference type="NCBIfam" id="TIGR00254">
    <property type="entry name" value="GGDEF"/>
    <property type="match status" value="1"/>
</dbReference>
<dbReference type="PANTHER" id="PTHR44757:SF2">
    <property type="entry name" value="BIOFILM ARCHITECTURE MAINTENANCE PROTEIN MBAA"/>
    <property type="match status" value="1"/>
</dbReference>
<evidence type="ECO:0000259" key="4">
    <source>
        <dbReference type="PROSITE" id="PS50887"/>
    </source>
</evidence>
<dbReference type="InterPro" id="IPR043128">
    <property type="entry name" value="Rev_trsase/Diguanyl_cyclase"/>
</dbReference>
<dbReference type="Pfam" id="PF00563">
    <property type="entry name" value="EAL"/>
    <property type="match status" value="1"/>
</dbReference>
<accession>A0A1G5QCT8</accession>
<dbReference type="SMART" id="SM00267">
    <property type="entry name" value="GGDEF"/>
    <property type="match status" value="1"/>
</dbReference>
<name>A0A1G5QCT8_9GAMM</name>
<evidence type="ECO:0000313" key="6">
    <source>
        <dbReference type="Proteomes" id="UP000199648"/>
    </source>
</evidence>
<reference evidence="5 6" key="1">
    <citation type="submission" date="2016-10" db="EMBL/GenBank/DDBJ databases">
        <authorList>
            <person name="de Groot N.N."/>
        </authorList>
    </citation>
    <scope>NUCLEOTIDE SEQUENCE [LARGE SCALE GENOMIC DNA]</scope>
    <source>
        <strain evidence="5 6">HLD2</strain>
    </source>
</reference>
<dbReference type="RefSeq" id="WP_092995754.1">
    <property type="nucleotide sequence ID" value="NZ_FMWD01000005.1"/>
</dbReference>
<protein>
    <submittedName>
        <fullName evidence="5">Diguanylate cyclase (GGDEF) domain-containing protein</fullName>
    </submittedName>
</protein>
<dbReference type="Proteomes" id="UP000199648">
    <property type="component" value="Unassembled WGS sequence"/>
</dbReference>
<dbReference type="InterPro" id="IPR029787">
    <property type="entry name" value="Nucleotide_cyclase"/>
</dbReference>
<keyword evidence="2" id="KW-0812">Transmembrane</keyword>
<dbReference type="PANTHER" id="PTHR44757">
    <property type="entry name" value="DIGUANYLATE CYCLASE DGCP"/>
    <property type="match status" value="1"/>
</dbReference>
<dbReference type="FunFam" id="3.30.70.270:FF:000001">
    <property type="entry name" value="Diguanylate cyclase domain protein"/>
    <property type="match status" value="1"/>
</dbReference>
<dbReference type="CDD" id="cd01949">
    <property type="entry name" value="GGDEF"/>
    <property type="match status" value="1"/>
</dbReference>
<proteinExistence type="predicted"/>
<dbReference type="InterPro" id="IPR000160">
    <property type="entry name" value="GGDEF_dom"/>
</dbReference>
<dbReference type="GO" id="GO:0003824">
    <property type="term" value="F:catalytic activity"/>
    <property type="evidence" value="ECO:0007669"/>
    <property type="project" value="UniProtKB-ARBA"/>
</dbReference>
<dbReference type="Gene3D" id="6.10.340.10">
    <property type="match status" value="1"/>
</dbReference>
<dbReference type="InterPro" id="IPR052155">
    <property type="entry name" value="Biofilm_reg_signaling"/>
</dbReference>
<dbReference type="SUPFAM" id="SSF141868">
    <property type="entry name" value="EAL domain-like"/>
    <property type="match status" value="1"/>
</dbReference>
<dbReference type="Gene3D" id="3.30.70.270">
    <property type="match status" value="1"/>
</dbReference>
<evidence type="ECO:0000259" key="3">
    <source>
        <dbReference type="PROSITE" id="PS50883"/>
    </source>
</evidence>
<dbReference type="Pfam" id="PF13682">
    <property type="entry name" value="CZB"/>
    <property type="match status" value="1"/>
</dbReference>